<sequence>MIAITRHADFSPLETALLDLWAGEVALEIQAKLNRRYTTQIRSALSRPAPRNGQPGTVFANLTSLLTRAFGVRFGAYFSSCGSTARLEYLTARRRPYNQAHWVTDAGFIELLTSFVKMLQAGAPFFWRQPSSVFDKSTLDHLDVHSVDIRALLVIPINSGTIHLGFWCLFFINEPEVPEEVFDDLVFSDLAIRQASWLMQRRFRAMLVEPIYASRETRVTVGRCAVLMPFMMPWSDRIWSRCIRPYVELLGFDAMRADDLYGRDVMEDIWSMILSAEVVVADITGRNANVFYELGLAHAIGKPVILLTQQTADIPFDLNRYRHVIYEDNADGYETLQKGLSGALGEVLRARNPKDS</sequence>
<evidence type="ECO:0000313" key="2">
    <source>
        <dbReference type="Proteomes" id="UP000516117"/>
    </source>
</evidence>
<protein>
    <recommendedName>
        <fullName evidence="3">Nucleoside 2-deoxyribosyltransferase</fullName>
    </recommendedName>
</protein>
<dbReference type="AlphaFoldDB" id="A0A7H0H4R6"/>
<keyword evidence="2" id="KW-1185">Reference proteome</keyword>
<proteinExistence type="predicted"/>
<dbReference type="EMBL" id="CP060789">
    <property type="protein sequence ID" value="QNP55532.1"/>
    <property type="molecule type" value="Genomic_DNA"/>
</dbReference>
<evidence type="ECO:0008006" key="3">
    <source>
        <dbReference type="Google" id="ProtNLM"/>
    </source>
</evidence>
<evidence type="ECO:0000313" key="1">
    <source>
        <dbReference type="EMBL" id="QNP55532.1"/>
    </source>
</evidence>
<dbReference type="SUPFAM" id="SSF52309">
    <property type="entry name" value="N-(deoxy)ribosyltransferase-like"/>
    <property type="match status" value="1"/>
</dbReference>
<gene>
    <name evidence="1" type="ORF">H9L22_15310</name>
</gene>
<dbReference type="KEGG" id="tdf:H9L22_15310"/>
<name>A0A7H0H4R6_9ACTN</name>
<organism evidence="1 2">
    <name type="scientific">Tessaracoccus defluvii</name>
    <dbReference type="NCBI Taxonomy" id="1285901"/>
    <lineage>
        <taxon>Bacteria</taxon>
        <taxon>Bacillati</taxon>
        <taxon>Actinomycetota</taxon>
        <taxon>Actinomycetes</taxon>
        <taxon>Propionibacteriales</taxon>
        <taxon>Propionibacteriaceae</taxon>
        <taxon>Tessaracoccus</taxon>
    </lineage>
</organism>
<reference evidence="1 2" key="1">
    <citation type="submission" date="2020-08" db="EMBL/GenBank/DDBJ databases">
        <title>Genome sequence of Tessaracoccus defluvii JCM 17540T.</title>
        <authorList>
            <person name="Hyun D.-W."/>
            <person name="Bae J.-W."/>
        </authorList>
    </citation>
    <scope>NUCLEOTIDE SEQUENCE [LARGE SCALE GENOMIC DNA]</scope>
    <source>
        <strain evidence="1 2">JCM 17540</strain>
    </source>
</reference>
<dbReference type="RefSeq" id="WP_187720662.1">
    <property type="nucleotide sequence ID" value="NZ_BAABBL010000035.1"/>
</dbReference>
<accession>A0A7H0H4R6</accession>
<dbReference type="Gene3D" id="3.40.50.450">
    <property type="match status" value="1"/>
</dbReference>
<dbReference type="Proteomes" id="UP000516117">
    <property type="component" value="Chromosome"/>
</dbReference>